<organism evidence="1 2">
    <name type="scientific">Pannonibacter tanglangensis</name>
    <dbReference type="NCBI Taxonomy" id="2750084"/>
    <lineage>
        <taxon>Bacteria</taxon>
        <taxon>Pseudomonadati</taxon>
        <taxon>Pseudomonadota</taxon>
        <taxon>Alphaproteobacteria</taxon>
        <taxon>Hyphomicrobiales</taxon>
        <taxon>Stappiaceae</taxon>
        <taxon>Pannonibacter</taxon>
    </lineage>
</organism>
<keyword evidence="1" id="KW-0969">Cilium</keyword>
<dbReference type="SUPFAM" id="SSF64518">
    <property type="entry name" value="Phase 1 flagellin"/>
    <property type="match status" value="1"/>
</dbReference>
<gene>
    <name evidence="1" type="ORF">GWI72_02635</name>
</gene>
<evidence type="ECO:0000313" key="2">
    <source>
        <dbReference type="Proteomes" id="UP000586722"/>
    </source>
</evidence>
<keyword evidence="2" id="KW-1185">Reference proteome</keyword>
<reference evidence="2" key="1">
    <citation type="submission" date="2020-01" db="EMBL/GenBank/DDBJ databases">
        <authorList>
            <person name="Fang Y."/>
            <person name="Sun R."/>
            <person name="Nie L."/>
            <person name="He J."/>
            <person name="Hao L."/>
            <person name="Wang L."/>
            <person name="Su S."/>
            <person name="Lv E."/>
            <person name="Zhang Z."/>
            <person name="Xie R."/>
            <person name="Liu H."/>
        </authorList>
    </citation>
    <scope>NUCLEOTIDE SEQUENCE [LARGE SCALE GENOMIC DNA]</scope>
    <source>
        <strain evidence="2">XCT-53</strain>
    </source>
</reference>
<keyword evidence="1" id="KW-0282">Flagellum</keyword>
<comment type="caution">
    <text evidence="1">The sequence shown here is derived from an EMBL/GenBank/DDBJ whole genome shotgun (WGS) entry which is preliminary data.</text>
</comment>
<keyword evidence="1" id="KW-0966">Cell projection</keyword>
<accession>A0A7X5J8E6</accession>
<protein>
    <submittedName>
        <fullName evidence="1">Flagellar protein</fullName>
    </submittedName>
</protein>
<dbReference type="EMBL" id="JAABLQ010000001">
    <property type="protein sequence ID" value="NBN77160.1"/>
    <property type="molecule type" value="Genomic_DNA"/>
</dbReference>
<dbReference type="Proteomes" id="UP000586722">
    <property type="component" value="Unassembled WGS sequence"/>
</dbReference>
<dbReference type="AlphaFoldDB" id="A0A7X5J8E6"/>
<name>A0A7X5J8E6_9HYPH</name>
<evidence type="ECO:0000313" key="1">
    <source>
        <dbReference type="EMBL" id="NBN77160.1"/>
    </source>
</evidence>
<proteinExistence type="predicted"/>
<sequence length="512" mass="54604">MAVGTITSSRGYLTQQLTTLSRTLTEKTAQLATGKVSTTYGGVGNQRQLDLELSQKVKRIEAYQETITMSRLHIKTLNLNLERLEKLRIQAKDAMDLNNFELQADGQTSTQATAEILLTEAISLLNSEVGGHFLFGGSDASKNPVLQMQQILDGVDGKAGLKQVLSEFWQANAGAGQNGRMTVSAQNTTYSGGGAPLTSSFTVSEDGAHTFGFDIKAVTTNMVNVTLTPPTGADPDSFGIELTGQPVPGQKISIELGLPPTGARTTRVELTVAASGNAPNTFLVGADLEQTTTNLRNAVMAALTEEAKTTLRGASDEWAANSFFDTFGGTPPMRVAGPPFNTATTLVDGSATTTSWYVGENTATTDPRQDKIAAVDDNLRLGYGVRANERGLANVVKTLSTFIAADFSANTATDEKYYSALADRMKATIQPEGTARSGIVDITTEVAIAFRSIEYTAERHTTLKSGYLGTIAEIEGIDKETLAVEIVQLQTMLEASYRASSIAMKMSLADYL</sequence>
<dbReference type="RefSeq" id="WP_161707801.1">
    <property type="nucleotide sequence ID" value="NZ_JAABLQ010000001.1"/>
</dbReference>